<feature type="compositionally biased region" description="Polar residues" evidence="3">
    <location>
        <begin position="318"/>
        <end position="332"/>
    </location>
</feature>
<feature type="compositionally biased region" description="Polar residues" evidence="3">
    <location>
        <begin position="637"/>
        <end position="647"/>
    </location>
</feature>
<keyword evidence="4" id="KW-0812">Transmembrane</keyword>
<feature type="transmembrane region" description="Helical" evidence="4">
    <location>
        <begin position="115"/>
        <end position="140"/>
    </location>
</feature>
<dbReference type="GO" id="GO:0035091">
    <property type="term" value="F:phosphatidylinositol binding"/>
    <property type="evidence" value="ECO:0007669"/>
    <property type="project" value="TreeGrafter"/>
</dbReference>
<feature type="region of interest" description="Disordered" evidence="3">
    <location>
        <begin position="267"/>
        <end position="332"/>
    </location>
</feature>
<keyword evidence="4" id="KW-1133">Transmembrane helix</keyword>
<dbReference type="Proteomes" id="UP000443090">
    <property type="component" value="Unassembled WGS sequence"/>
</dbReference>
<feature type="transmembrane region" description="Helical" evidence="4">
    <location>
        <begin position="37"/>
        <end position="61"/>
    </location>
</feature>
<organism evidence="6 7">
    <name type="scientific">Lachnellula occidentalis</name>
    <dbReference type="NCBI Taxonomy" id="215460"/>
    <lineage>
        <taxon>Eukaryota</taxon>
        <taxon>Fungi</taxon>
        <taxon>Dikarya</taxon>
        <taxon>Ascomycota</taxon>
        <taxon>Pezizomycotina</taxon>
        <taxon>Leotiomycetes</taxon>
        <taxon>Helotiales</taxon>
        <taxon>Lachnaceae</taxon>
        <taxon>Lachnellula</taxon>
    </lineage>
</organism>
<sequence>MVAFKPGFTSEVNEFEAPDAGHQKNAKTARLVESARLALTALALCSSIIILGTSGDTLSVFNTTHLKNNSILSLWPAKFDLRPTVALVVCSAIVVVASALSLAASKISAVRNKPLVHSSISFLAPTVCLIAGLVGTSFFYGVNSSNSVSSLQSWSCQWSSVNMNVKPHWSALCKESKVALYLTVMLIPLELIIFGTVAFGAFVEKKQVVYQEQGPLLLKLEHASFVNTLISTNISISIFTYNNHDIEAFPKLRLLNESGYRIHENREIRAQSTPQHESLMPRLQPRPKAVATSNITPALASSIPGPSISKDPLLKAESPTSRQTGGRQPADTVSQRATLFLIRRTLCTHLSDKGRSTLAPINEILPPLTSSNEVDVELYAFIAIIIREFVQTWYSKITPDPYFVEEVVKIIAHCTRALEQRLRKVDLESLLFDELPDLLETHVQAYRTATYSTYPPPLEREPRKIYHSLWPFPALAPVPDDNAFVQQQMNNEAHYRQLLVHGILAVLLPTEDLENDCLTTLVGQIFSEMILGGGIGGKASEPWLLWEGITKISEVIQDHLPKSKANIRLDRSNSQSLNQPPVDVTGGAKKRWRIGTSMQRTFWLILHYAFLAFTTVRFLIITIAASPSLPSRIAATNKPTSSAQSQEHTGEPRLTTDRMSDGSNRPVKRPIIKMKLWSCFTSLFDFDLRMPWLYGTISMLQWGALAGPGEVGNIDGMLDKCIDQGLLRYKYEIAVDLLLEAQLASSSVYLMIPWPHYPDRFHPFVLALQKYQGRIGGIKPCEPYDSLLYAPGVICRGSSSGGLASYRTSLPCRPYFSSTRFIFRLKLTRVLHAAFREGLDWTVGPSIDPARRLVDPSMRLSLLQNFQHSYQNQFNRHAMHRFLHCRILSHAVQTHVLDPSLLPLLLRTARSALFPNNTLAPPRTIPSPNEQLLIRRRCAEAILSLLPAKMQDIYFGAGIERRVGEIEEVLDVFSDSYCNKHLLYGIVELIVVRLIPELDHKGVDELLEERLSC</sequence>
<dbReference type="PANTHER" id="PTHR22999">
    <property type="entry name" value="PX SERINE/THREONINE KINASE PXK"/>
    <property type="match status" value="1"/>
</dbReference>
<keyword evidence="4" id="KW-0472">Membrane</keyword>
<dbReference type="PROSITE" id="PS51207">
    <property type="entry name" value="PXA"/>
    <property type="match status" value="1"/>
</dbReference>
<dbReference type="GO" id="GO:0005770">
    <property type="term" value="C:late endosome"/>
    <property type="evidence" value="ECO:0007669"/>
    <property type="project" value="TreeGrafter"/>
</dbReference>
<proteinExistence type="predicted"/>
<keyword evidence="7" id="KW-1185">Reference proteome</keyword>
<feature type="domain" description="PXA" evidence="5">
    <location>
        <begin position="371"/>
        <end position="556"/>
    </location>
</feature>
<name>A0A8H8S6Y2_9HELO</name>
<evidence type="ECO:0000259" key="5">
    <source>
        <dbReference type="PROSITE" id="PS51207"/>
    </source>
</evidence>
<reference evidence="6 7" key="1">
    <citation type="submission" date="2018-05" db="EMBL/GenBank/DDBJ databases">
        <title>Genome sequencing and assembly of the regulated plant pathogen Lachnellula willkommii and related sister species for the development of diagnostic species identification markers.</title>
        <authorList>
            <person name="Giroux E."/>
            <person name="Bilodeau G."/>
        </authorList>
    </citation>
    <scope>NUCLEOTIDE SEQUENCE [LARGE SCALE GENOMIC DNA]</scope>
    <source>
        <strain evidence="6 7">CBS 160.35</strain>
    </source>
</reference>
<dbReference type="AlphaFoldDB" id="A0A8H8S6Y2"/>
<dbReference type="InterPro" id="IPR003114">
    <property type="entry name" value="Phox_assoc"/>
</dbReference>
<feature type="transmembrane region" description="Helical" evidence="4">
    <location>
        <begin position="601"/>
        <end position="625"/>
    </location>
</feature>
<evidence type="ECO:0000256" key="3">
    <source>
        <dbReference type="SAM" id="MobiDB-lite"/>
    </source>
</evidence>
<evidence type="ECO:0000313" key="7">
    <source>
        <dbReference type="Proteomes" id="UP000443090"/>
    </source>
</evidence>
<feature type="transmembrane region" description="Helical" evidence="4">
    <location>
        <begin position="178"/>
        <end position="203"/>
    </location>
</feature>
<dbReference type="InterPro" id="IPR051837">
    <property type="entry name" value="SortingNexin/PXDomain-PKLike"/>
</dbReference>
<dbReference type="SMART" id="SM00313">
    <property type="entry name" value="PXA"/>
    <property type="match status" value="1"/>
</dbReference>
<evidence type="ECO:0000256" key="4">
    <source>
        <dbReference type="SAM" id="Phobius"/>
    </source>
</evidence>
<protein>
    <submittedName>
        <fullName evidence="6">PXA domain protein</fullName>
    </submittedName>
</protein>
<evidence type="ECO:0000313" key="6">
    <source>
        <dbReference type="EMBL" id="TVY47906.1"/>
    </source>
</evidence>
<dbReference type="GO" id="GO:0045022">
    <property type="term" value="P:early endosome to late endosome transport"/>
    <property type="evidence" value="ECO:0007669"/>
    <property type="project" value="TreeGrafter"/>
</dbReference>
<dbReference type="OrthoDB" id="5582218at2759"/>
<comment type="subcellular location">
    <subcellularLocation>
        <location evidence="1">Cytoplasm</location>
    </subcellularLocation>
</comment>
<keyword evidence="2" id="KW-0963">Cytoplasm</keyword>
<dbReference type="Pfam" id="PF02194">
    <property type="entry name" value="PXA"/>
    <property type="match status" value="1"/>
</dbReference>
<dbReference type="PANTHER" id="PTHR22999:SF23">
    <property type="entry name" value="SORTING NEXIN-16"/>
    <property type="match status" value="1"/>
</dbReference>
<dbReference type="EMBL" id="QGMI01000068">
    <property type="protein sequence ID" value="TVY47906.1"/>
    <property type="molecule type" value="Genomic_DNA"/>
</dbReference>
<feature type="region of interest" description="Disordered" evidence="3">
    <location>
        <begin position="635"/>
        <end position="664"/>
    </location>
</feature>
<accession>A0A8H8S6Y2</accession>
<feature type="compositionally biased region" description="Basic and acidic residues" evidence="3">
    <location>
        <begin position="648"/>
        <end position="660"/>
    </location>
</feature>
<dbReference type="GO" id="GO:0005769">
    <property type="term" value="C:early endosome"/>
    <property type="evidence" value="ECO:0007669"/>
    <property type="project" value="TreeGrafter"/>
</dbReference>
<feature type="transmembrane region" description="Helical" evidence="4">
    <location>
        <begin position="81"/>
        <end position="103"/>
    </location>
</feature>
<comment type="caution">
    <text evidence="6">The sequence shown here is derived from an EMBL/GenBank/DDBJ whole genome shotgun (WGS) entry which is preliminary data.</text>
</comment>
<gene>
    <name evidence="6" type="primary">pxa1</name>
    <name evidence="6" type="ORF">LOCC1_G001582</name>
</gene>
<evidence type="ECO:0000256" key="1">
    <source>
        <dbReference type="ARBA" id="ARBA00004496"/>
    </source>
</evidence>
<evidence type="ECO:0000256" key="2">
    <source>
        <dbReference type="ARBA" id="ARBA00022490"/>
    </source>
</evidence>